<accession>A0A518D2Q5</accession>
<feature type="compositionally biased region" description="Pro residues" evidence="2">
    <location>
        <begin position="60"/>
        <end position="69"/>
    </location>
</feature>
<dbReference type="InterPro" id="IPR006321">
    <property type="entry name" value="PilT/PilU"/>
</dbReference>
<dbReference type="SUPFAM" id="SSF52540">
    <property type="entry name" value="P-loop containing nucleoside triphosphate hydrolases"/>
    <property type="match status" value="1"/>
</dbReference>
<evidence type="ECO:0000259" key="3">
    <source>
        <dbReference type="PROSITE" id="PS00662"/>
    </source>
</evidence>
<evidence type="ECO:0000256" key="2">
    <source>
        <dbReference type="SAM" id="MobiDB-lite"/>
    </source>
</evidence>
<dbReference type="Pfam" id="PF00437">
    <property type="entry name" value="T2SSE"/>
    <property type="match status" value="1"/>
</dbReference>
<dbReference type="NCBIfam" id="TIGR01420">
    <property type="entry name" value="pilT_fam"/>
    <property type="match status" value="1"/>
</dbReference>
<dbReference type="PROSITE" id="PS00662">
    <property type="entry name" value="T2SP_E"/>
    <property type="match status" value="1"/>
</dbReference>
<dbReference type="EMBL" id="CP036290">
    <property type="protein sequence ID" value="QDU85735.1"/>
    <property type="molecule type" value="Genomic_DNA"/>
</dbReference>
<proteinExistence type="inferred from homology"/>
<name>A0A518D2Q5_9BACT</name>
<keyword evidence="5" id="KW-1185">Reference proteome</keyword>
<dbReference type="Gene3D" id="3.40.50.300">
    <property type="entry name" value="P-loop containing nucleotide triphosphate hydrolases"/>
    <property type="match status" value="1"/>
</dbReference>
<evidence type="ECO:0000313" key="5">
    <source>
        <dbReference type="Proteomes" id="UP000319342"/>
    </source>
</evidence>
<dbReference type="Proteomes" id="UP000319342">
    <property type="component" value="Chromosome"/>
</dbReference>
<dbReference type="InterPro" id="IPR001482">
    <property type="entry name" value="T2SS/T4SS_dom"/>
</dbReference>
<gene>
    <name evidence="4" type="primary">pilT_3</name>
    <name evidence="4" type="ORF">Pla163_28690</name>
</gene>
<feature type="domain" description="Bacterial type II secretion system protein E" evidence="3">
    <location>
        <begin position="342"/>
        <end position="356"/>
    </location>
</feature>
<reference evidence="4 5" key="1">
    <citation type="submission" date="2019-02" db="EMBL/GenBank/DDBJ databases">
        <title>Deep-cultivation of Planctomycetes and their phenomic and genomic characterization uncovers novel biology.</title>
        <authorList>
            <person name="Wiegand S."/>
            <person name="Jogler M."/>
            <person name="Boedeker C."/>
            <person name="Pinto D."/>
            <person name="Vollmers J."/>
            <person name="Rivas-Marin E."/>
            <person name="Kohn T."/>
            <person name="Peeters S.H."/>
            <person name="Heuer A."/>
            <person name="Rast P."/>
            <person name="Oberbeckmann S."/>
            <person name="Bunk B."/>
            <person name="Jeske O."/>
            <person name="Meyerdierks A."/>
            <person name="Storesund J.E."/>
            <person name="Kallscheuer N."/>
            <person name="Luecker S."/>
            <person name="Lage O.M."/>
            <person name="Pohl T."/>
            <person name="Merkel B.J."/>
            <person name="Hornburger P."/>
            <person name="Mueller R.-W."/>
            <person name="Bruemmer F."/>
            <person name="Labrenz M."/>
            <person name="Spormann A.M."/>
            <person name="Op den Camp H."/>
            <person name="Overmann J."/>
            <person name="Amann R."/>
            <person name="Jetten M.S.M."/>
            <person name="Mascher T."/>
            <person name="Medema M.H."/>
            <person name="Devos D.P."/>
            <person name="Kaster A.-K."/>
            <person name="Ovreas L."/>
            <person name="Rohde M."/>
            <person name="Galperin M.Y."/>
            <person name="Jogler C."/>
        </authorList>
    </citation>
    <scope>NUCLEOTIDE SEQUENCE [LARGE SCALE GENOMIC DNA]</scope>
    <source>
        <strain evidence="4 5">Pla163</strain>
    </source>
</reference>
<feature type="compositionally biased region" description="Low complexity" evidence="2">
    <location>
        <begin position="20"/>
        <end position="33"/>
    </location>
</feature>
<dbReference type="Gene3D" id="3.30.450.90">
    <property type="match status" value="1"/>
</dbReference>
<organism evidence="4 5">
    <name type="scientific">Rohdeia mirabilis</name>
    <dbReference type="NCBI Taxonomy" id="2528008"/>
    <lineage>
        <taxon>Bacteria</taxon>
        <taxon>Pseudomonadati</taxon>
        <taxon>Planctomycetota</taxon>
        <taxon>Planctomycetia</taxon>
        <taxon>Planctomycetia incertae sedis</taxon>
        <taxon>Rohdeia</taxon>
    </lineage>
</organism>
<dbReference type="GO" id="GO:0005524">
    <property type="term" value="F:ATP binding"/>
    <property type="evidence" value="ECO:0007669"/>
    <property type="project" value="InterPro"/>
</dbReference>
<dbReference type="RefSeq" id="WP_145189636.1">
    <property type="nucleotide sequence ID" value="NZ_CP036290.1"/>
</dbReference>
<protein>
    <submittedName>
        <fullName evidence="4">Twitching mobility protein</fullName>
    </submittedName>
</protein>
<evidence type="ECO:0000313" key="4">
    <source>
        <dbReference type="EMBL" id="QDU85735.1"/>
    </source>
</evidence>
<dbReference type="GO" id="GO:0016887">
    <property type="term" value="F:ATP hydrolysis activity"/>
    <property type="evidence" value="ECO:0007669"/>
    <property type="project" value="InterPro"/>
</dbReference>
<dbReference type="PANTHER" id="PTHR30486:SF12">
    <property type="entry name" value="TYPE IV PILUS ATPASE PILU"/>
    <property type="match status" value="1"/>
</dbReference>
<sequence>MQADHSHGGDFARRPIRFDAPSAAEPVPESSASGGAQRLADDPSSADQFPRPALGSEPEPALPGAPQPGSPYGDDDTDRRASATELMGEARDDAVLDGERTDAATTDAPDSNASGAADNELLVADPYAMHIGTPPVEVADETPRLSPRHQLEQWLDIMVRREASDLILRSGGRPACRVDGRIVQLDGTVPHAGPMREVLEGILGPKRYEEYLENGAADAALQLDGVGRFRINAYRQLGEPAIVLRRISDEPPRLTDLCLPTTQLKELAMRKRGIMLVTGVAGSGKSTTLSGMIQYLNENAERHVITLEDPVEMLFKEKRCVISQREVGTDVPNFHQGLRHALRQSPDVILIGEMRDAETVRAAIDATETGHFVMSTLHTVNAAQTIERIVGFFPPQQHAQVRARLGDTISAVLSQRLIPSATGEGMVPAIELMQATPYVRELIAEGRIADLANAVEQGSEDGMLSFNGSLLRLIEAGMVEIGAAMAASDKPDELMLALRGFQSRGRGSGTQLKMG</sequence>
<dbReference type="AlphaFoldDB" id="A0A518D2Q5"/>
<dbReference type="PANTHER" id="PTHR30486">
    <property type="entry name" value="TWITCHING MOTILITY PROTEIN PILT"/>
    <property type="match status" value="1"/>
</dbReference>
<comment type="similarity">
    <text evidence="1">Belongs to the GSP E family.</text>
</comment>
<feature type="compositionally biased region" description="Basic and acidic residues" evidence="2">
    <location>
        <begin position="77"/>
        <end position="102"/>
    </location>
</feature>
<feature type="compositionally biased region" description="Basic and acidic residues" evidence="2">
    <location>
        <begin position="1"/>
        <end position="17"/>
    </location>
</feature>
<dbReference type="InterPro" id="IPR027417">
    <property type="entry name" value="P-loop_NTPase"/>
</dbReference>
<dbReference type="CDD" id="cd01131">
    <property type="entry name" value="PilT"/>
    <property type="match status" value="1"/>
</dbReference>
<dbReference type="InterPro" id="IPR050921">
    <property type="entry name" value="T4SS_GSP_E_ATPase"/>
</dbReference>
<evidence type="ECO:0000256" key="1">
    <source>
        <dbReference type="ARBA" id="ARBA00006611"/>
    </source>
</evidence>
<feature type="region of interest" description="Disordered" evidence="2">
    <location>
        <begin position="1"/>
        <end position="116"/>
    </location>
</feature>
<dbReference type="OrthoDB" id="9810761at2"/>